<evidence type="ECO:0000313" key="3">
    <source>
        <dbReference type="Proteomes" id="UP000198598"/>
    </source>
</evidence>
<keyword evidence="2" id="KW-0378">Hydrolase</keyword>
<dbReference type="EMBL" id="FOLQ01000009">
    <property type="protein sequence ID" value="SFD97742.1"/>
    <property type="molecule type" value="Genomic_DNA"/>
</dbReference>
<dbReference type="GO" id="GO:0004519">
    <property type="term" value="F:endonuclease activity"/>
    <property type="evidence" value="ECO:0007669"/>
    <property type="project" value="UniProtKB-KW"/>
</dbReference>
<dbReference type="CDD" id="cd01038">
    <property type="entry name" value="Endonuclease_DUF559"/>
    <property type="match status" value="1"/>
</dbReference>
<keyword evidence="3" id="KW-1185">Reference proteome</keyword>
<dbReference type="RefSeq" id="WP_093830159.1">
    <property type="nucleotide sequence ID" value="NZ_FOLQ01000009.1"/>
</dbReference>
<evidence type="ECO:0000313" key="2">
    <source>
        <dbReference type="EMBL" id="SFD97742.1"/>
    </source>
</evidence>
<gene>
    <name evidence="2" type="ORF">SAMN05216167_10942</name>
</gene>
<dbReference type="InterPro" id="IPR047216">
    <property type="entry name" value="Endonuclease_DUF559_bact"/>
</dbReference>
<reference evidence="2 3" key="1">
    <citation type="submission" date="2016-10" db="EMBL/GenBank/DDBJ databases">
        <authorList>
            <person name="de Groot N.N."/>
        </authorList>
    </citation>
    <scope>NUCLEOTIDE SEQUENCE [LARGE SCALE GENOMIC DNA]</scope>
    <source>
        <strain evidence="2 3">DSM 26130</strain>
    </source>
</reference>
<dbReference type="PANTHER" id="PTHR38590:SF1">
    <property type="entry name" value="BLL0828 PROTEIN"/>
    <property type="match status" value="1"/>
</dbReference>
<organism evidence="2 3">
    <name type="scientific">Spirosoma endophyticum</name>
    <dbReference type="NCBI Taxonomy" id="662367"/>
    <lineage>
        <taxon>Bacteria</taxon>
        <taxon>Pseudomonadati</taxon>
        <taxon>Bacteroidota</taxon>
        <taxon>Cytophagia</taxon>
        <taxon>Cytophagales</taxon>
        <taxon>Cytophagaceae</taxon>
        <taxon>Spirosoma</taxon>
    </lineage>
</organism>
<keyword evidence="2" id="KW-0255">Endonuclease</keyword>
<proteinExistence type="predicted"/>
<feature type="domain" description="DUF559" evidence="1">
    <location>
        <begin position="3"/>
        <end position="107"/>
    </location>
</feature>
<dbReference type="Proteomes" id="UP000198598">
    <property type="component" value="Unassembled WGS sequence"/>
</dbReference>
<dbReference type="STRING" id="662367.SAMN05216167_10942"/>
<dbReference type="OrthoDB" id="9798754at2"/>
<dbReference type="Pfam" id="PF04480">
    <property type="entry name" value="DUF559"/>
    <property type="match status" value="1"/>
</dbReference>
<name>A0A1I1WRS2_9BACT</name>
<dbReference type="SUPFAM" id="SSF52980">
    <property type="entry name" value="Restriction endonuclease-like"/>
    <property type="match status" value="1"/>
</dbReference>
<dbReference type="AlphaFoldDB" id="A0A1I1WRS2"/>
<keyword evidence="2" id="KW-0540">Nuclease</keyword>
<dbReference type="InterPro" id="IPR011335">
    <property type="entry name" value="Restrct_endonuc-II-like"/>
</dbReference>
<dbReference type="Gene3D" id="3.40.960.10">
    <property type="entry name" value="VSR Endonuclease"/>
    <property type="match status" value="1"/>
</dbReference>
<sequence>MEEFRRELRKFPTRFETLLWERLRSSQLEGRKFRRQHSVGIYILDFYCPAEKLCIEIDGYVHCNTDAIIHDTERDHALSQLMIKTLRFANAEIETDIEEVLRRIREQFKD</sequence>
<accession>A0A1I1WRS2</accession>
<dbReference type="PANTHER" id="PTHR38590">
    <property type="entry name" value="BLL0828 PROTEIN"/>
    <property type="match status" value="1"/>
</dbReference>
<dbReference type="InterPro" id="IPR007569">
    <property type="entry name" value="DUF559"/>
</dbReference>
<protein>
    <submittedName>
        <fullName evidence="2">Very-short-patch-repair endonuclease</fullName>
    </submittedName>
</protein>
<evidence type="ECO:0000259" key="1">
    <source>
        <dbReference type="Pfam" id="PF04480"/>
    </source>
</evidence>